<evidence type="ECO:0000256" key="1">
    <source>
        <dbReference type="ARBA" id="ARBA00006226"/>
    </source>
</evidence>
<dbReference type="Gene3D" id="3.30.2310.20">
    <property type="entry name" value="RelE-like"/>
    <property type="match status" value="1"/>
</dbReference>
<evidence type="ECO:0000313" key="3">
    <source>
        <dbReference type="EMBL" id="UZW74528.1"/>
    </source>
</evidence>
<dbReference type="PANTHER" id="PTHR33755:SF5">
    <property type="entry name" value="TYPE II TOXIN-ANTITOXIN SYSTEM RELE_PARE FAMILY TOXIN"/>
    <property type="match status" value="1"/>
</dbReference>
<dbReference type="InterPro" id="IPR051803">
    <property type="entry name" value="TA_system_RelE-like_toxin"/>
</dbReference>
<dbReference type="RefSeq" id="WP_251813107.1">
    <property type="nucleotide sequence ID" value="NZ_CP101527.1"/>
</dbReference>
<reference evidence="3" key="1">
    <citation type="submission" date="2022-07" db="EMBL/GenBank/DDBJ databases">
        <title>Alkalimarinus sp. nov., isolated from gut of a Alitta virens.</title>
        <authorList>
            <person name="Yang A.I."/>
            <person name="Shin N.-R."/>
        </authorList>
    </citation>
    <scope>NUCLEOTIDE SEQUENCE</scope>
    <source>
        <strain evidence="3">FA028</strain>
    </source>
</reference>
<accession>A0A9E8KNM9</accession>
<comment type="similarity">
    <text evidence="1">Belongs to the RelE toxin family.</text>
</comment>
<evidence type="ECO:0000256" key="2">
    <source>
        <dbReference type="ARBA" id="ARBA00022649"/>
    </source>
</evidence>
<dbReference type="AlphaFoldDB" id="A0A9E8KNM9"/>
<keyword evidence="2" id="KW-1277">Toxin-antitoxin system</keyword>
<dbReference type="KEGG" id="asem:NNL22_16115"/>
<dbReference type="EMBL" id="CP101527">
    <property type="protein sequence ID" value="UZW74528.1"/>
    <property type="molecule type" value="Genomic_DNA"/>
</dbReference>
<organism evidence="3 4">
    <name type="scientific">Alkalimarinus sediminis</name>
    <dbReference type="NCBI Taxonomy" id="1632866"/>
    <lineage>
        <taxon>Bacteria</taxon>
        <taxon>Pseudomonadati</taxon>
        <taxon>Pseudomonadota</taxon>
        <taxon>Gammaproteobacteria</taxon>
        <taxon>Alteromonadales</taxon>
        <taxon>Alteromonadaceae</taxon>
        <taxon>Alkalimarinus</taxon>
    </lineage>
</organism>
<sequence>MVQIIWTEPALDNLDDIAEYIAVSNPYAAKQLVENVFSKVQRLEQFPDSGRVPEEISNLNYRELVVNPCRVFYKVDRDSVYILHVMRQERDLRKFLLSTENEN</sequence>
<keyword evidence="4" id="KW-1185">Reference proteome</keyword>
<dbReference type="Proteomes" id="UP001164472">
    <property type="component" value="Chromosome"/>
</dbReference>
<evidence type="ECO:0000313" key="4">
    <source>
        <dbReference type="Proteomes" id="UP001164472"/>
    </source>
</evidence>
<gene>
    <name evidence="3" type="ORF">NNL22_16115</name>
</gene>
<dbReference type="InterPro" id="IPR007712">
    <property type="entry name" value="RelE/ParE_toxin"/>
</dbReference>
<protein>
    <submittedName>
        <fullName evidence="3">Type II toxin-antitoxin system RelE/ParE family toxin</fullName>
    </submittedName>
</protein>
<dbReference type="InterPro" id="IPR035093">
    <property type="entry name" value="RelE/ParE_toxin_dom_sf"/>
</dbReference>
<dbReference type="PANTHER" id="PTHR33755">
    <property type="entry name" value="TOXIN PARE1-RELATED"/>
    <property type="match status" value="1"/>
</dbReference>
<proteinExistence type="inferred from homology"/>
<name>A0A9E8KNM9_9ALTE</name>
<dbReference type="Pfam" id="PF05016">
    <property type="entry name" value="ParE_toxin"/>
    <property type="match status" value="1"/>
</dbReference>